<dbReference type="Pfam" id="PF11738">
    <property type="entry name" value="DUF3298"/>
    <property type="match status" value="1"/>
</dbReference>
<proteinExistence type="predicted"/>
<dbReference type="PROSITE" id="PS51257">
    <property type="entry name" value="PROKAR_LIPOPROTEIN"/>
    <property type="match status" value="1"/>
</dbReference>
<reference evidence="4" key="1">
    <citation type="submission" date="2016-10" db="EMBL/GenBank/DDBJ databases">
        <authorList>
            <person name="Varghese N."/>
            <person name="Submissions S."/>
        </authorList>
    </citation>
    <scope>NUCLEOTIDE SEQUENCE [LARGE SCALE GENOMIC DNA]</scope>
    <source>
        <strain evidence="4">ANC 5076</strain>
    </source>
</reference>
<feature type="chain" id="PRO_5010238845" description="DUF3298 domain-containing protein" evidence="1">
    <location>
        <begin position="21"/>
        <end position="332"/>
    </location>
</feature>
<name>A0A1I6PC70_9GAMM</name>
<organism evidence="3 4">
    <name type="scientific">Acinetobacter bohemicus</name>
    <dbReference type="NCBI Taxonomy" id="1435036"/>
    <lineage>
        <taxon>Bacteria</taxon>
        <taxon>Pseudomonadati</taxon>
        <taxon>Pseudomonadota</taxon>
        <taxon>Gammaproteobacteria</taxon>
        <taxon>Moraxellales</taxon>
        <taxon>Moraxellaceae</taxon>
        <taxon>Acinetobacter</taxon>
    </lineage>
</organism>
<dbReference type="InterPro" id="IPR021729">
    <property type="entry name" value="DUF3298"/>
</dbReference>
<dbReference type="EMBL" id="FOZU01000002">
    <property type="protein sequence ID" value="SFS37688.1"/>
    <property type="molecule type" value="Genomic_DNA"/>
</dbReference>
<dbReference type="InterPro" id="IPR037126">
    <property type="entry name" value="PdaC/RsiV-like_sf"/>
</dbReference>
<gene>
    <name evidence="3" type="ORF">SAMN05444586_100232</name>
</gene>
<dbReference type="Proteomes" id="UP000182827">
    <property type="component" value="Unassembled WGS sequence"/>
</dbReference>
<protein>
    <recommendedName>
        <fullName evidence="2">DUF3298 domain-containing protein</fullName>
    </recommendedName>
</protein>
<sequence>MLKNKTLFTISILASMMALSACQPKQTEPKEDPGQKQSTVEPEILKLTGDSEKLALVLPECDGNNCPEISIERLSSNQAFIDELIDQQILKQLSQIIDISPTPKLLNADQHAASTADLKDIQVSDQANAAKPLATVETAKQKLEKQVTPYLVTFLALDKELKALSANHQISLMIKPKILNANLPLATVVLNSSSYLGGAHGSSSQRYYNFDLKQQKQVELNDLLAPNQKAHLEKKAHEVFKTWVLESKLANSVEEYEQAWKFTLSDNFYLSKQGLILQYGEYEIGPYVVGLPRLTIPYDQLQGILKKEYLPQAEVKDQTVAASAATVNKAKP</sequence>
<evidence type="ECO:0000313" key="3">
    <source>
        <dbReference type="EMBL" id="SFS37688.1"/>
    </source>
</evidence>
<dbReference type="AlphaFoldDB" id="A0A1I6PC70"/>
<evidence type="ECO:0000256" key="1">
    <source>
        <dbReference type="SAM" id="SignalP"/>
    </source>
</evidence>
<dbReference type="Gene3D" id="3.90.640.20">
    <property type="entry name" value="Heat-shock cognate protein, ATPase"/>
    <property type="match status" value="1"/>
</dbReference>
<keyword evidence="4" id="KW-1185">Reference proteome</keyword>
<feature type="signal peptide" evidence="1">
    <location>
        <begin position="1"/>
        <end position="20"/>
    </location>
</feature>
<accession>A0A1I6PC70</accession>
<dbReference type="RefSeq" id="WP_074943480.1">
    <property type="nucleotide sequence ID" value="NZ_FOZU01000002.1"/>
</dbReference>
<evidence type="ECO:0000259" key="2">
    <source>
        <dbReference type="Pfam" id="PF11738"/>
    </source>
</evidence>
<feature type="domain" description="DUF3298" evidence="2">
    <location>
        <begin position="221"/>
        <end position="299"/>
    </location>
</feature>
<evidence type="ECO:0000313" key="4">
    <source>
        <dbReference type="Proteomes" id="UP000182827"/>
    </source>
</evidence>
<keyword evidence="1" id="KW-0732">Signal</keyword>
<dbReference type="Gene3D" id="3.30.565.40">
    <property type="entry name" value="Fervidobacterium nodosum Rt17-B1 like"/>
    <property type="match status" value="1"/>
</dbReference>